<comment type="caution">
    <text evidence="1">The sequence shown here is derived from an EMBL/GenBank/DDBJ whole genome shotgun (WGS) entry which is preliminary data.</text>
</comment>
<name>A0A1R1PX81_ZANCU</name>
<dbReference type="EMBL" id="LSSK01000073">
    <property type="protein sequence ID" value="OMH85532.1"/>
    <property type="molecule type" value="Genomic_DNA"/>
</dbReference>
<dbReference type="Proteomes" id="UP000188320">
    <property type="component" value="Unassembled WGS sequence"/>
</dbReference>
<gene>
    <name evidence="1" type="ORF">AX774_g921</name>
</gene>
<evidence type="ECO:0000313" key="1">
    <source>
        <dbReference type="EMBL" id="OMH85532.1"/>
    </source>
</evidence>
<keyword evidence="2" id="KW-1185">Reference proteome</keyword>
<organism evidence="1 2">
    <name type="scientific">Zancudomyces culisetae</name>
    <name type="common">Gut fungus</name>
    <name type="synonym">Smittium culisetae</name>
    <dbReference type="NCBI Taxonomy" id="1213189"/>
    <lineage>
        <taxon>Eukaryota</taxon>
        <taxon>Fungi</taxon>
        <taxon>Fungi incertae sedis</taxon>
        <taxon>Zoopagomycota</taxon>
        <taxon>Kickxellomycotina</taxon>
        <taxon>Harpellomycetes</taxon>
        <taxon>Harpellales</taxon>
        <taxon>Legeriomycetaceae</taxon>
        <taxon>Zancudomyces</taxon>
    </lineage>
</organism>
<dbReference type="AlphaFoldDB" id="A0A1R1PX81"/>
<reference evidence="2" key="1">
    <citation type="submission" date="2017-01" db="EMBL/GenBank/DDBJ databases">
        <authorList>
            <person name="Wang Y."/>
            <person name="White M."/>
            <person name="Kvist S."/>
            <person name="Moncalvo J.-M."/>
        </authorList>
    </citation>
    <scope>NUCLEOTIDE SEQUENCE [LARGE SCALE GENOMIC DNA]</scope>
    <source>
        <strain evidence="2">COL-18-3</strain>
    </source>
</reference>
<sequence length="101" mass="11034">MLIKFNTEAMIGVGLLNNIAKRSTTGIETVANNTNTHGTTSATITRSWSLHKSMSISSWCFSFLSVISCDPQTSGSEDKCLFMFSHFSCGWGSPKITLSFK</sequence>
<protein>
    <submittedName>
        <fullName evidence="1">Uncharacterized protein</fullName>
    </submittedName>
</protein>
<accession>A0A1R1PX81</accession>
<proteinExistence type="predicted"/>
<evidence type="ECO:0000313" key="2">
    <source>
        <dbReference type="Proteomes" id="UP000188320"/>
    </source>
</evidence>